<accession>A0ABU3DF13</accession>
<dbReference type="Proteomes" id="UP001265259">
    <property type="component" value="Unassembled WGS sequence"/>
</dbReference>
<protein>
    <submittedName>
        <fullName evidence="1">Uncharacterized protein</fullName>
    </submittedName>
</protein>
<sequence>MRRRDGQKRALGTRRPMLLPDAPNICWSLNFVNDALTDGRQFRVRAAGDDFSRESLALVSGTSLSGHRVAPELDAMIARRGHAGMVVSGNGTKLTSLAILS</sequence>
<dbReference type="EMBL" id="JAVRHL010000002">
    <property type="protein sequence ID" value="MDT0682312.1"/>
    <property type="molecule type" value="Genomic_DNA"/>
</dbReference>
<comment type="caution">
    <text evidence="1">The sequence shown here is derived from an EMBL/GenBank/DDBJ whole genome shotgun (WGS) entry which is preliminary data.</text>
</comment>
<evidence type="ECO:0000313" key="2">
    <source>
        <dbReference type="Proteomes" id="UP001265259"/>
    </source>
</evidence>
<name>A0ABU3DF13_9RHOB</name>
<organism evidence="1 2">
    <name type="scientific">Tropicimonas omnivorans</name>
    <dbReference type="NCBI Taxonomy" id="3075590"/>
    <lineage>
        <taxon>Bacteria</taxon>
        <taxon>Pseudomonadati</taxon>
        <taxon>Pseudomonadota</taxon>
        <taxon>Alphaproteobacteria</taxon>
        <taxon>Rhodobacterales</taxon>
        <taxon>Roseobacteraceae</taxon>
        <taxon>Tropicimonas</taxon>
    </lineage>
</organism>
<dbReference type="RefSeq" id="WP_311690070.1">
    <property type="nucleotide sequence ID" value="NZ_JAVRHL010000002.1"/>
</dbReference>
<dbReference type="InterPro" id="IPR012337">
    <property type="entry name" value="RNaseH-like_sf"/>
</dbReference>
<proteinExistence type="predicted"/>
<dbReference type="SUPFAM" id="SSF53098">
    <property type="entry name" value="Ribonuclease H-like"/>
    <property type="match status" value="1"/>
</dbReference>
<dbReference type="PANTHER" id="PTHR47515">
    <property type="entry name" value="LOW CALCIUM RESPONSE LOCUS PROTEIN T"/>
    <property type="match status" value="1"/>
</dbReference>
<gene>
    <name evidence="1" type="ORF">RM543_06425</name>
</gene>
<reference evidence="1 2" key="1">
    <citation type="submission" date="2023-09" db="EMBL/GenBank/DDBJ databases">
        <authorList>
            <person name="Rey-Velasco X."/>
        </authorList>
    </citation>
    <scope>NUCLEOTIDE SEQUENCE [LARGE SCALE GENOMIC DNA]</scope>
    <source>
        <strain evidence="1 2">F158</strain>
    </source>
</reference>
<evidence type="ECO:0000313" key="1">
    <source>
        <dbReference type="EMBL" id="MDT0682312.1"/>
    </source>
</evidence>
<dbReference type="PANTHER" id="PTHR47515:SF1">
    <property type="entry name" value="BLR2054 PROTEIN"/>
    <property type="match status" value="1"/>
</dbReference>
<keyword evidence="2" id="KW-1185">Reference proteome</keyword>